<accession>A0A1J5R4K5</accession>
<dbReference type="PANTHER" id="PTHR43576">
    <property type="entry name" value="ALPHA-L-ARABINOFURANOSIDASE C-RELATED"/>
    <property type="match status" value="1"/>
</dbReference>
<dbReference type="EC" id="3.2.1.55" evidence="3"/>
<dbReference type="InterPro" id="IPR055235">
    <property type="entry name" value="ASD1_cat"/>
</dbReference>
<dbReference type="InterPro" id="IPR010720">
    <property type="entry name" value="Alpha-L-AF_C"/>
</dbReference>
<organism evidence="8">
    <name type="scientific">mine drainage metagenome</name>
    <dbReference type="NCBI Taxonomy" id="410659"/>
    <lineage>
        <taxon>unclassified sequences</taxon>
        <taxon>metagenomes</taxon>
        <taxon>ecological metagenomes</taxon>
    </lineage>
</organism>
<keyword evidence="4 8" id="KW-0378">Hydrolase</keyword>
<evidence type="ECO:0000259" key="7">
    <source>
        <dbReference type="SMART" id="SM00813"/>
    </source>
</evidence>
<dbReference type="Gene3D" id="3.20.20.80">
    <property type="entry name" value="Glycosidases"/>
    <property type="match status" value="1"/>
</dbReference>
<dbReference type="InterPro" id="IPR013780">
    <property type="entry name" value="Glyco_hydro_b"/>
</dbReference>
<dbReference type="EMBL" id="MLJW01000734">
    <property type="protein sequence ID" value="OIQ83117.1"/>
    <property type="molecule type" value="Genomic_DNA"/>
</dbReference>
<dbReference type="GO" id="GO:0046556">
    <property type="term" value="F:alpha-L-arabinofuranosidase activity"/>
    <property type="evidence" value="ECO:0007669"/>
    <property type="project" value="UniProtKB-EC"/>
</dbReference>
<dbReference type="GO" id="GO:0000272">
    <property type="term" value="P:polysaccharide catabolic process"/>
    <property type="evidence" value="ECO:0007669"/>
    <property type="project" value="TreeGrafter"/>
</dbReference>
<reference evidence="8" key="1">
    <citation type="submission" date="2016-10" db="EMBL/GenBank/DDBJ databases">
        <title>Sequence of Gallionella enrichment culture.</title>
        <authorList>
            <person name="Poehlein A."/>
            <person name="Muehling M."/>
            <person name="Daniel R."/>
        </authorList>
    </citation>
    <scope>NUCLEOTIDE SEQUENCE</scope>
</reference>
<evidence type="ECO:0000256" key="4">
    <source>
        <dbReference type="ARBA" id="ARBA00022801"/>
    </source>
</evidence>
<dbReference type="Pfam" id="PF06964">
    <property type="entry name" value="Alpha-L-AF_C"/>
    <property type="match status" value="1"/>
</dbReference>
<feature type="domain" description="Alpha-L-arabinofuranosidase C-terminal" evidence="7">
    <location>
        <begin position="308"/>
        <end position="500"/>
    </location>
</feature>
<gene>
    <name evidence="8" type="primary">abf2_3</name>
    <name evidence="8" type="ORF">GALL_350930</name>
</gene>
<evidence type="ECO:0000256" key="3">
    <source>
        <dbReference type="ARBA" id="ARBA00012670"/>
    </source>
</evidence>
<name>A0A1J5R4K5_9ZZZZ</name>
<comment type="caution">
    <text evidence="8">The sequence shown here is derived from an EMBL/GenBank/DDBJ whole genome shotgun (WGS) entry which is preliminary data.</text>
</comment>
<dbReference type="GO" id="GO:0046373">
    <property type="term" value="P:L-arabinose metabolic process"/>
    <property type="evidence" value="ECO:0007669"/>
    <property type="project" value="InterPro"/>
</dbReference>
<evidence type="ECO:0000256" key="6">
    <source>
        <dbReference type="ARBA" id="ARBA00023295"/>
    </source>
</evidence>
<evidence type="ECO:0000313" key="8">
    <source>
        <dbReference type="EMBL" id="OIQ83117.1"/>
    </source>
</evidence>
<dbReference type="AlphaFoldDB" id="A0A1J5R4K5"/>
<dbReference type="PANTHER" id="PTHR43576:SF2">
    <property type="entry name" value="INTRACELLULAR EXO-ALPHA-L-ARABINOFURANOSIDASE 2"/>
    <property type="match status" value="1"/>
</dbReference>
<dbReference type="SUPFAM" id="SSF51011">
    <property type="entry name" value="Glycosyl hydrolase domain"/>
    <property type="match status" value="1"/>
</dbReference>
<keyword evidence="5" id="KW-0119">Carbohydrate metabolism</keyword>
<dbReference type="SUPFAM" id="SSF51445">
    <property type="entry name" value="(Trans)glycosidases"/>
    <property type="match status" value="1"/>
</dbReference>
<evidence type="ECO:0000256" key="1">
    <source>
        <dbReference type="ARBA" id="ARBA00001462"/>
    </source>
</evidence>
<dbReference type="InterPro" id="IPR017853">
    <property type="entry name" value="GH"/>
</dbReference>
<sequence length="507" mass="56084">MGAATSATVIVNVDIPGPVISRHLYGHFAEHLGRCVYGGFWVGEDSSIPNEGGIRLDVVEALRELRIPNLRWPGGCFADEYHWRDGIGPRADRPRMINTNWGDVEENNHFGTHEFMALCELLAADPYVSGNVGSGTVREMSEWVEYLTRPGTSPMADLRRANGRDEPWRVPFWGLGNEPWGCGGRMRAETYADLARQYATFCRNHGDNRLTRIAAGASEDDVAWTEALMRAVDDLAHGPFPALPFEAVSVHYYTIGGTWDAKGSATRFGDDDYWRTIVAAQRIEPLLRRHIAVMDRYDPERKVGLVLDEWGTWWDVEPGTNPGFLYQQNTMRDAIVASLHFDVFHRLADRLTMANIAQTVNVLQALVLTDEETGALVRTPTFHVFEMNKVHHDATSVPVHVRAPLAQRDVAGRTVPTVSASASVAEGRCHVSLTNMDLEHPVEVDLDLRGVSARDVSARVLAPSSVRSFNSAGHPDQVSPRPLEVVEAATGARLTLPPHSFAVVEVS</sequence>
<keyword evidence="6 8" id="KW-0326">Glycosidase</keyword>
<protein>
    <recommendedName>
        <fullName evidence="3">non-reducing end alpha-L-arabinofuranosidase</fullName>
        <ecNumber evidence="3">3.2.1.55</ecNumber>
    </recommendedName>
</protein>
<dbReference type="Gene3D" id="2.60.40.1180">
    <property type="entry name" value="Golgi alpha-mannosidase II"/>
    <property type="match status" value="1"/>
</dbReference>
<comment type="catalytic activity">
    <reaction evidence="1">
        <text>Hydrolysis of terminal non-reducing alpha-L-arabinofuranoside residues in alpha-L-arabinosides.</text>
        <dbReference type="EC" id="3.2.1.55"/>
    </reaction>
</comment>
<dbReference type="Pfam" id="PF22848">
    <property type="entry name" value="ASD1_dom"/>
    <property type="match status" value="1"/>
</dbReference>
<dbReference type="SMART" id="SM00813">
    <property type="entry name" value="Alpha-L-AF_C"/>
    <property type="match status" value="1"/>
</dbReference>
<proteinExistence type="inferred from homology"/>
<comment type="similarity">
    <text evidence="2">Belongs to the glycosyl hydrolase 51 family.</text>
</comment>
<evidence type="ECO:0000256" key="5">
    <source>
        <dbReference type="ARBA" id="ARBA00023277"/>
    </source>
</evidence>
<evidence type="ECO:0000256" key="2">
    <source>
        <dbReference type="ARBA" id="ARBA00007186"/>
    </source>
</evidence>